<name>A0A8H5ZZM6_PETAA</name>
<sequence>MPTGSTGFASKESAEIESNVVALLTAGCFFGAIAASFANDWYGRRYSLLVLSIIFMVGDIVQTAGKGTIAYIYGGRVIAGFGIGGMSASPLSTSQRTAPPTCGGVLRDCSRSSLSSV</sequence>
<accession>A0A8H5ZZM6</accession>
<evidence type="ECO:0000256" key="6">
    <source>
        <dbReference type="SAM" id="Phobius"/>
    </source>
</evidence>
<protein>
    <recommendedName>
        <fullName evidence="7">Major facilitator superfamily (MFS) profile domain-containing protein</fullName>
    </recommendedName>
</protein>
<dbReference type="Proteomes" id="UP000541154">
    <property type="component" value="Unassembled WGS sequence"/>
</dbReference>
<dbReference type="Gene3D" id="1.20.1250.20">
    <property type="entry name" value="MFS general substrate transporter like domains"/>
    <property type="match status" value="1"/>
</dbReference>
<dbReference type="EMBL" id="SPNV01000174">
    <property type="protein sequence ID" value="KAF5859196.1"/>
    <property type="molecule type" value="Genomic_DNA"/>
</dbReference>
<dbReference type="GO" id="GO:0016020">
    <property type="term" value="C:membrane"/>
    <property type="evidence" value="ECO:0007669"/>
    <property type="project" value="UniProtKB-SubCell"/>
</dbReference>
<evidence type="ECO:0000256" key="5">
    <source>
        <dbReference type="ARBA" id="ARBA00023136"/>
    </source>
</evidence>
<dbReference type="Pfam" id="PF00083">
    <property type="entry name" value="Sugar_tr"/>
    <property type="match status" value="1"/>
</dbReference>
<dbReference type="SUPFAM" id="SSF103473">
    <property type="entry name" value="MFS general substrate transporter"/>
    <property type="match status" value="1"/>
</dbReference>
<dbReference type="GO" id="GO:0005351">
    <property type="term" value="F:carbohydrate:proton symporter activity"/>
    <property type="evidence" value="ECO:0007669"/>
    <property type="project" value="TreeGrafter"/>
</dbReference>
<feature type="transmembrane region" description="Helical" evidence="6">
    <location>
        <begin position="46"/>
        <end position="64"/>
    </location>
</feature>
<keyword evidence="4 6" id="KW-1133">Transmembrane helix</keyword>
<comment type="subcellular location">
    <subcellularLocation>
        <location evidence="1">Membrane</location>
        <topology evidence="1">Multi-pass membrane protein</topology>
    </subcellularLocation>
</comment>
<evidence type="ECO:0000313" key="8">
    <source>
        <dbReference type="EMBL" id="KAF5859196.1"/>
    </source>
</evidence>
<evidence type="ECO:0000256" key="3">
    <source>
        <dbReference type="ARBA" id="ARBA00022692"/>
    </source>
</evidence>
<evidence type="ECO:0000256" key="1">
    <source>
        <dbReference type="ARBA" id="ARBA00004141"/>
    </source>
</evidence>
<evidence type="ECO:0000256" key="2">
    <source>
        <dbReference type="ARBA" id="ARBA00010992"/>
    </source>
</evidence>
<dbReference type="InterPro" id="IPR050360">
    <property type="entry name" value="MFS_Sugar_Transporters"/>
</dbReference>
<dbReference type="PANTHER" id="PTHR48022">
    <property type="entry name" value="PLASTIDIC GLUCOSE TRANSPORTER 4"/>
    <property type="match status" value="1"/>
</dbReference>
<organism evidence="8 9">
    <name type="scientific">Petromyces alliaceus</name>
    <name type="common">Aspergillus alliaceus</name>
    <dbReference type="NCBI Taxonomy" id="209559"/>
    <lineage>
        <taxon>Eukaryota</taxon>
        <taxon>Fungi</taxon>
        <taxon>Dikarya</taxon>
        <taxon>Ascomycota</taxon>
        <taxon>Pezizomycotina</taxon>
        <taxon>Eurotiomycetes</taxon>
        <taxon>Eurotiomycetidae</taxon>
        <taxon>Eurotiales</taxon>
        <taxon>Aspergillaceae</taxon>
        <taxon>Aspergillus</taxon>
        <taxon>Aspergillus subgen. Circumdati</taxon>
    </lineage>
</organism>
<keyword evidence="5 6" id="KW-0472">Membrane</keyword>
<gene>
    <name evidence="8" type="ORF">ETB97_003209</name>
</gene>
<keyword evidence="3 6" id="KW-0812">Transmembrane</keyword>
<evidence type="ECO:0000259" key="7">
    <source>
        <dbReference type="PROSITE" id="PS50850"/>
    </source>
</evidence>
<dbReference type="AlphaFoldDB" id="A0A8H5ZZM6"/>
<feature type="transmembrane region" description="Helical" evidence="6">
    <location>
        <begin position="70"/>
        <end position="88"/>
    </location>
</feature>
<dbReference type="InterPro" id="IPR005828">
    <property type="entry name" value="MFS_sugar_transport-like"/>
</dbReference>
<proteinExistence type="inferred from homology"/>
<keyword evidence="9" id="KW-1185">Reference proteome</keyword>
<dbReference type="PROSITE" id="PS50850">
    <property type="entry name" value="MFS"/>
    <property type="match status" value="1"/>
</dbReference>
<reference evidence="8 9" key="1">
    <citation type="submission" date="2019-04" db="EMBL/GenBank/DDBJ databases">
        <title>Aspergillus burnettii sp. nov., novel species from soil in southeast Queensland.</title>
        <authorList>
            <person name="Gilchrist C.L.M."/>
            <person name="Pitt J.I."/>
            <person name="Lange L."/>
            <person name="Lacey H.J."/>
            <person name="Vuong D."/>
            <person name="Midgley D.J."/>
            <person name="Greenfield P."/>
            <person name="Bradbury M."/>
            <person name="Lacey E."/>
            <person name="Busk P.K."/>
            <person name="Pilgaard B."/>
            <person name="Chooi Y.H."/>
            <person name="Piggott A.M."/>
        </authorList>
    </citation>
    <scope>NUCLEOTIDE SEQUENCE [LARGE SCALE GENOMIC DNA]</scope>
    <source>
        <strain evidence="8 9">FRR 5400</strain>
    </source>
</reference>
<dbReference type="InterPro" id="IPR020846">
    <property type="entry name" value="MFS_dom"/>
</dbReference>
<evidence type="ECO:0000313" key="9">
    <source>
        <dbReference type="Proteomes" id="UP000541154"/>
    </source>
</evidence>
<comment type="caution">
    <text evidence="8">The sequence shown here is derived from an EMBL/GenBank/DDBJ whole genome shotgun (WGS) entry which is preliminary data.</text>
</comment>
<comment type="similarity">
    <text evidence="2">Belongs to the major facilitator superfamily. Sugar transporter (TC 2.A.1.1) family.</text>
</comment>
<dbReference type="InterPro" id="IPR036259">
    <property type="entry name" value="MFS_trans_sf"/>
</dbReference>
<dbReference type="PANTHER" id="PTHR48022:SF23">
    <property type="entry name" value="MAJOR FACILITATOR SUPERFAMILY (MFS) PROFILE DOMAIN-CONTAINING PROTEIN"/>
    <property type="match status" value="1"/>
</dbReference>
<feature type="transmembrane region" description="Helical" evidence="6">
    <location>
        <begin position="20"/>
        <end position="39"/>
    </location>
</feature>
<feature type="domain" description="Major facilitator superfamily (MFS) profile" evidence="7">
    <location>
        <begin position="1"/>
        <end position="117"/>
    </location>
</feature>
<evidence type="ECO:0000256" key="4">
    <source>
        <dbReference type="ARBA" id="ARBA00022989"/>
    </source>
</evidence>